<evidence type="ECO:0000313" key="2">
    <source>
        <dbReference type="EMBL" id="WVZ53594.1"/>
    </source>
</evidence>
<dbReference type="InterPro" id="IPR036047">
    <property type="entry name" value="F-box-like_dom_sf"/>
</dbReference>
<evidence type="ECO:0000313" key="3">
    <source>
        <dbReference type="Proteomes" id="UP001341281"/>
    </source>
</evidence>
<feature type="domain" description="F-box" evidence="1">
    <location>
        <begin position="13"/>
        <end position="49"/>
    </location>
</feature>
<dbReference type="Gene3D" id="1.20.1280.50">
    <property type="match status" value="1"/>
</dbReference>
<dbReference type="AlphaFoldDB" id="A0AAQ3PK24"/>
<dbReference type="EMBL" id="CP144745">
    <property type="protein sequence ID" value="WVZ53594.1"/>
    <property type="molecule type" value="Genomic_DNA"/>
</dbReference>
<organism evidence="2 3">
    <name type="scientific">Paspalum notatum var. saurae</name>
    <dbReference type="NCBI Taxonomy" id="547442"/>
    <lineage>
        <taxon>Eukaryota</taxon>
        <taxon>Viridiplantae</taxon>
        <taxon>Streptophyta</taxon>
        <taxon>Embryophyta</taxon>
        <taxon>Tracheophyta</taxon>
        <taxon>Spermatophyta</taxon>
        <taxon>Magnoliopsida</taxon>
        <taxon>Liliopsida</taxon>
        <taxon>Poales</taxon>
        <taxon>Poaceae</taxon>
        <taxon>PACMAD clade</taxon>
        <taxon>Panicoideae</taxon>
        <taxon>Andropogonodae</taxon>
        <taxon>Paspaleae</taxon>
        <taxon>Paspalinae</taxon>
        <taxon>Paspalum</taxon>
    </lineage>
</organism>
<dbReference type="CDD" id="cd22160">
    <property type="entry name" value="F-box_AtFBL13-like"/>
    <property type="match status" value="1"/>
</dbReference>
<dbReference type="InterPro" id="IPR053781">
    <property type="entry name" value="F-box_AtFBL13-like"/>
</dbReference>
<dbReference type="InterPro" id="IPR001810">
    <property type="entry name" value="F-box_dom"/>
</dbReference>
<reference evidence="2 3" key="1">
    <citation type="submission" date="2024-02" db="EMBL/GenBank/DDBJ databases">
        <title>High-quality chromosome-scale genome assembly of Pensacola bahiagrass (Paspalum notatum Flugge var. saurae).</title>
        <authorList>
            <person name="Vega J.M."/>
            <person name="Podio M."/>
            <person name="Orjuela J."/>
            <person name="Siena L.A."/>
            <person name="Pessino S.C."/>
            <person name="Combes M.C."/>
            <person name="Mariac C."/>
            <person name="Albertini E."/>
            <person name="Pupilli F."/>
            <person name="Ortiz J.P.A."/>
            <person name="Leblanc O."/>
        </authorList>
    </citation>
    <scope>NUCLEOTIDE SEQUENCE [LARGE SCALE GENOMIC DNA]</scope>
    <source>
        <strain evidence="2">R1</strain>
        <tissue evidence="2">Leaf</tissue>
    </source>
</reference>
<dbReference type="Proteomes" id="UP001341281">
    <property type="component" value="Chromosome 01"/>
</dbReference>
<gene>
    <name evidence="2" type="ORF">U9M48_004512</name>
</gene>
<keyword evidence="3" id="KW-1185">Reference proteome</keyword>
<sequence>MSPGKTSKKPAIQDPFGLLPDEVIHHILSFLPAQQVVRTCVLAQRWRCLWEGATGLRITAPNAPELPVAPDDLATSGELREFVDHLLLLRGHSPLDTCLLMFNVPEDADADVPHVNLWIRHVIRCQVRRLQLSISREDKAEGLHFYVDNLPLVSRHLTRLELTDTGLNDSFLDLSGCPLLEDLEIYNGCFVCVKRILSNSVKRLTIECSIFSDNIRTRIDVPSIVSLRVKDPSWGRTPTLGSMPLLVEAFVRFGLGAESMDHCDNSDSGDCNDDQCEGCYALEGDQSNDSTNNNTNRNRSVLLQGLSEAKSLVLIDDIETYIFKRDMKWCLTFRKLKYLSLNEYWCVPPDFHALTCILEHSPALEKLTLYIHSKGPEHKVEIKGGHTPVQGSTVISENLRIVEVKCEVVDERVLKVLSLLNTLNI</sequence>
<dbReference type="PANTHER" id="PTHR34223:SF80">
    <property type="entry name" value="OS11G0205900 PROTEIN"/>
    <property type="match status" value="1"/>
</dbReference>
<protein>
    <recommendedName>
        <fullName evidence="1">F-box domain-containing protein</fullName>
    </recommendedName>
</protein>
<evidence type="ECO:0000259" key="1">
    <source>
        <dbReference type="PROSITE" id="PS50181"/>
    </source>
</evidence>
<accession>A0AAQ3PK24</accession>
<dbReference type="PROSITE" id="PS50181">
    <property type="entry name" value="FBOX"/>
    <property type="match status" value="1"/>
</dbReference>
<name>A0AAQ3PK24_PASNO</name>
<dbReference type="PANTHER" id="PTHR34223">
    <property type="entry name" value="OS11G0201299 PROTEIN"/>
    <property type="match status" value="1"/>
</dbReference>
<feature type="non-terminal residue" evidence="2">
    <location>
        <position position="425"/>
    </location>
</feature>
<dbReference type="InterPro" id="IPR053197">
    <property type="entry name" value="F-box_SCFL_complex_component"/>
</dbReference>
<proteinExistence type="predicted"/>
<dbReference type="Pfam" id="PF00646">
    <property type="entry name" value="F-box"/>
    <property type="match status" value="1"/>
</dbReference>
<dbReference type="SUPFAM" id="SSF81383">
    <property type="entry name" value="F-box domain"/>
    <property type="match status" value="1"/>
</dbReference>